<gene>
    <name evidence="2" type="ORF">FJ657_12425</name>
</gene>
<dbReference type="PROSITE" id="PS51257">
    <property type="entry name" value="PROKAR_LIPOPROTEIN"/>
    <property type="match status" value="1"/>
</dbReference>
<dbReference type="Pfam" id="PF12028">
    <property type="entry name" value="DUF3515"/>
    <property type="match status" value="1"/>
</dbReference>
<sequence length="172" mass="17886">MPMRTRPVAALLLLAATLTAVLAGCSPVVATEPAADANDPGCADVIVRLPDSTQGLAKRETNAQATAAYGDPADVLLTCGVKVPAASELPCVQTKNVLWLRDDSKAPLYIFTTFGREPAIDVAIRSDQTKASGRVAPGQVLYDLSDAVSETTKNGLSCQDVEDSLGVDKTDG</sequence>
<accession>A0A506Y042</accession>
<dbReference type="AlphaFoldDB" id="A0A506Y042"/>
<dbReference type="EMBL" id="VHQG01000003">
    <property type="protein sequence ID" value="TPW75020.1"/>
    <property type="molecule type" value="Genomic_DNA"/>
</dbReference>
<evidence type="ECO:0000313" key="3">
    <source>
        <dbReference type="Proteomes" id="UP000316252"/>
    </source>
</evidence>
<keyword evidence="1" id="KW-0732">Signal</keyword>
<dbReference type="OrthoDB" id="4331648at2"/>
<keyword evidence="3" id="KW-1185">Reference proteome</keyword>
<name>A0A506Y042_9MICO</name>
<evidence type="ECO:0000313" key="2">
    <source>
        <dbReference type="EMBL" id="TPW75020.1"/>
    </source>
</evidence>
<reference evidence="2 3" key="1">
    <citation type="submission" date="2019-06" db="EMBL/GenBank/DDBJ databases">
        <authorList>
            <person name="Li F."/>
        </authorList>
    </citation>
    <scope>NUCLEOTIDE SEQUENCE [LARGE SCALE GENOMIC DNA]</scope>
    <source>
        <strain evidence="2 3">10F1D-1</strain>
    </source>
</reference>
<protein>
    <submittedName>
        <fullName evidence="2">DUF3515 family protein</fullName>
    </submittedName>
</protein>
<dbReference type="Proteomes" id="UP000316252">
    <property type="component" value="Unassembled WGS sequence"/>
</dbReference>
<proteinExistence type="predicted"/>
<evidence type="ECO:0000256" key="1">
    <source>
        <dbReference type="SAM" id="SignalP"/>
    </source>
</evidence>
<feature type="signal peptide" evidence="1">
    <location>
        <begin position="1"/>
        <end position="30"/>
    </location>
</feature>
<comment type="caution">
    <text evidence="2">The sequence shown here is derived from an EMBL/GenBank/DDBJ whole genome shotgun (WGS) entry which is preliminary data.</text>
</comment>
<dbReference type="InterPro" id="IPR021903">
    <property type="entry name" value="DUF3515"/>
</dbReference>
<organism evidence="2 3">
    <name type="scientific">Schumannella soli</name>
    <dbReference type="NCBI Taxonomy" id="2590779"/>
    <lineage>
        <taxon>Bacteria</taxon>
        <taxon>Bacillati</taxon>
        <taxon>Actinomycetota</taxon>
        <taxon>Actinomycetes</taxon>
        <taxon>Micrococcales</taxon>
        <taxon>Microbacteriaceae</taxon>
        <taxon>Schumannella</taxon>
    </lineage>
</organism>
<feature type="chain" id="PRO_5021241565" evidence="1">
    <location>
        <begin position="31"/>
        <end position="172"/>
    </location>
</feature>